<feature type="region of interest" description="Disordered" evidence="1">
    <location>
        <begin position="326"/>
        <end position="360"/>
    </location>
</feature>
<feature type="compositionally biased region" description="Basic residues" evidence="1">
    <location>
        <begin position="506"/>
        <end position="522"/>
    </location>
</feature>
<name>A0A9Q1KQ59_9CARY</name>
<dbReference type="GO" id="GO:0005635">
    <property type="term" value="C:nuclear envelope"/>
    <property type="evidence" value="ECO:0007669"/>
    <property type="project" value="TreeGrafter"/>
</dbReference>
<organism evidence="2 3">
    <name type="scientific">Carnegiea gigantea</name>
    <dbReference type="NCBI Taxonomy" id="171969"/>
    <lineage>
        <taxon>Eukaryota</taxon>
        <taxon>Viridiplantae</taxon>
        <taxon>Streptophyta</taxon>
        <taxon>Embryophyta</taxon>
        <taxon>Tracheophyta</taxon>
        <taxon>Spermatophyta</taxon>
        <taxon>Magnoliopsida</taxon>
        <taxon>eudicotyledons</taxon>
        <taxon>Gunneridae</taxon>
        <taxon>Pentapetalae</taxon>
        <taxon>Caryophyllales</taxon>
        <taxon>Cactineae</taxon>
        <taxon>Cactaceae</taxon>
        <taxon>Cactoideae</taxon>
        <taxon>Echinocereeae</taxon>
        <taxon>Carnegiea</taxon>
    </lineage>
</organism>
<gene>
    <name evidence="2" type="ORF">Cgig2_011387</name>
</gene>
<keyword evidence="3" id="KW-1185">Reference proteome</keyword>
<comment type="caution">
    <text evidence="2">The sequence shown here is derived from an EMBL/GenBank/DDBJ whole genome shotgun (WGS) entry which is preliminary data.</text>
</comment>
<evidence type="ECO:0000256" key="1">
    <source>
        <dbReference type="SAM" id="MobiDB-lite"/>
    </source>
</evidence>
<dbReference type="AlphaFoldDB" id="A0A9Q1KQ59"/>
<feature type="compositionally biased region" description="Polar residues" evidence="1">
    <location>
        <begin position="326"/>
        <end position="341"/>
    </location>
</feature>
<evidence type="ECO:0008006" key="4">
    <source>
        <dbReference type="Google" id="ProtNLM"/>
    </source>
</evidence>
<dbReference type="Proteomes" id="UP001153076">
    <property type="component" value="Unassembled WGS sequence"/>
</dbReference>
<feature type="region of interest" description="Disordered" evidence="1">
    <location>
        <begin position="394"/>
        <end position="522"/>
    </location>
</feature>
<feature type="region of interest" description="Disordered" evidence="1">
    <location>
        <begin position="1"/>
        <end position="50"/>
    </location>
</feature>
<reference evidence="2" key="1">
    <citation type="submission" date="2022-04" db="EMBL/GenBank/DDBJ databases">
        <title>Carnegiea gigantea Genome sequencing and assembly v2.</title>
        <authorList>
            <person name="Copetti D."/>
            <person name="Sanderson M.J."/>
            <person name="Burquez A."/>
            <person name="Wojciechowski M.F."/>
        </authorList>
    </citation>
    <scope>NUCLEOTIDE SEQUENCE</scope>
    <source>
        <strain evidence="2">SGP5-SGP5p</strain>
        <tissue evidence="2">Aerial part</tissue>
    </source>
</reference>
<evidence type="ECO:0000313" key="2">
    <source>
        <dbReference type="EMBL" id="KAJ8448766.1"/>
    </source>
</evidence>
<sequence length="522" mass="56357">MATTSDRRTAGGKIMRSRRAPPEARTPYARPEQPPATSSSEDPENPNWLSGLIYPAKMIASGAGKILSFFGPNSSSSSSSGGDSSGVYFFPAYPSSLENDDEDDGEEVEGRLNKVCNSLDLPPEESNLQADFATVNLKVFSPSSKSDNKRAIEQLVMQETFSRDEGNELIKLVKSRIVNGNGTIVPKDENVANMRTTAIMEARKWLQEKRSGSKKKLESEFDVSKLATSSQITTKEKGSPVDMAKSYMHNRPAWASPSLKFTEVGSPSPLGVQRLMEETPKSALRSSDLKRGSLSSGSWNILEEIQRVRSKATEELLAATPLTKIGLSSFSPQDNTTQDSLKNGRDPVGTSPAESSHDRARDVLPDAATNLPSGVNLDGDAVQYMELREHQEAAGLKSNQDNEFHDPRSTMAENGFSTIVSSLAPGDDAIAKPKPPGEENGDLVDSSHDVHVVELANDVLTAGPSDTMVNGSQNSSSLQHEELSQEFSQPIADQPSAAQASDTPQKGRKSRGYSRRGRGKGK</sequence>
<protein>
    <recommendedName>
        <fullName evidence="4">Protein KAKU4</fullName>
    </recommendedName>
</protein>
<accession>A0A9Q1KQ59</accession>
<dbReference type="PANTHER" id="PTHR33416:SF17">
    <property type="entry name" value="PROTEIN KAKU4"/>
    <property type="match status" value="1"/>
</dbReference>
<dbReference type="GO" id="GO:0071763">
    <property type="term" value="P:nuclear membrane organization"/>
    <property type="evidence" value="ECO:0007669"/>
    <property type="project" value="TreeGrafter"/>
</dbReference>
<evidence type="ECO:0000313" key="3">
    <source>
        <dbReference type="Proteomes" id="UP001153076"/>
    </source>
</evidence>
<feature type="compositionally biased region" description="Polar residues" evidence="1">
    <location>
        <begin position="411"/>
        <end position="421"/>
    </location>
</feature>
<dbReference type="OrthoDB" id="666185at2759"/>
<proteinExistence type="predicted"/>
<dbReference type="EMBL" id="JAKOGI010000027">
    <property type="protein sequence ID" value="KAJ8448766.1"/>
    <property type="molecule type" value="Genomic_DNA"/>
</dbReference>
<dbReference type="PANTHER" id="PTHR33416">
    <property type="entry name" value="NUCLEAR PORE COMPLEX PROTEIN NUP1"/>
    <property type="match status" value="1"/>
</dbReference>